<sequence>MSSQEVYINAKEKVLRSASIVVLLLCLLQNAKAQDTDRRPIQELYDRETIYLISPNRYVRNNIEYTGSAQLRREFMLSPGGMQLYSRSQRNRNIALVVSLVGSAGTIYTLASGNRDFYRPFFILSLGTGLASGLLNIRANTQLNQAVWLRNRDAMSLSEIRK</sequence>
<proteinExistence type="predicted"/>
<feature type="signal peptide" evidence="1">
    <location>
        <begin position="1"/>
        <end position="33"/>
    </location>
</feature>
<evidence type="ECO:0000313" key="3">
    <source>
        <dbReference type="Proteomes" id="UP000598271"/>
    </source>
</evidence>
<dbReference type="AlphaFoldDB" id="A0A8J3D0R8"/>
<keyword evidence="3" id="KW-1185">Reference proteome</keyword>
<organism evidence="2 3">
    <name type="scientific">Persicitalea jodogahamensis</name>
    <dbReference type="NCBI Taxonomy" id="402147"/>
    <lineage>
        <taxon>Bacteria</taxon>
        <taxon>Pseudomonadati</taxon>
        <taxon>Bacteroidota</taxon>
        <taxon>Cytophagia</taxon>
        <taxon>Cytophagales</taxon>
        <taxon>Spirosomataceae</taxon>
        <taxon>Persicitalea</taxon>
    </lineage>
</organism>
<keyword evidence="1" id="KW-0732">Signal</keyword>
<dbReference type="EMBL" id="BMXF01000001">
    <property type="protein sequence ID" value="GHB52940.1"/>
    <property type="molecule type" value="Genomic_DNA"/>
</dbReference>
<reference evidence="2 3" key="1">
    <citation type="journal article" date="2014" name="Int. J. Syst. Evol. Microbiol.">
        <title>Complete genome sequence of Corynebacterium casei LMG S-19264T (=DSM 44701T), isolated from a smear-ripened cheese.</title>
        <authorList>
            <consortium name="US DOE Joint Genome Institute (JGI-PGF)"/>
            <person name="Walter F."/>
            <person name="Albersmeier A."/>
            <person name="Kalinowski J."/>
            <person name="Ruckert C."/>
        </authorList>
    </citation>
    <scope>NUCLEOTIDE SEQUENCE [LARGE SCALE GENOMIC DNA]</scope>
    <source>
        <strain evidence="2 3">KCTC 12866</strain>
    </source>
</reference>
<evidence type="ECO:0000313" key="2">
    <source>
        <dbReference type="EMBL" id="GHB52940.1"/>
    </source>
</evidence>
<gene>
    <name evidence="2" type="ORF">GCM10007390_02020</name>
</gene>
<protein>
    <submittedName>
        <fullName evidence="2">Uncharacterized protein</fullName>
    </submittedName>
</protein>
<dbReference type="RefSeq" id="WP_189562498.1">
    <property type="nucleotide sequence ID" value="NZ_BMXF01000001.1"/>
</dbReference>
<dbReference type="Proteomes" id="UP000598271">
    <property type="component" value="Unassembled WGS sequence"/>
</dbReference>
<accession>A0A8J3D0R8</accession>
<comment type="caution">
    <text evidence="2">The sequence shown here is derived from an EMBL/GenBank/DDBJ whole genome shotgun (WGS) entry which is preliminary data.</text>
</comment>
<evidence type="ECO:0000256" key="1">
    <source>
        <dbReference type="SAM" id="SignalP"/>
    </source>
</evidence>
<name>A0A8J3D0R8_9BACT</name>
<feature type="chain" id="PRO_5035154917" evidence="1">
    <location>
        <begin position="34"/>
        <end position="162"/>
    </location>
</feature>